<keyword evidence="3" id="KW-1185">Reference proteome</keyword>
<gene>
    <name evidence="2" type="ORF">DSTB1V02_LOCUS11190</name>
</gene>
<reference evidence="2" key="1">
    <citation type="submission" date="2020-11" db="EMBL/GenBank/DDBJ databases">
        <authorList>
            <person name="Tran Van P."/>
        </authorList>
    </citation>
    <scope>NUCLEOTIDE SEQUENCE</scope>
</reference>
<dbReference type="AlphaFoldDB" id="A0A7R9ACF6"/>
<dbReference type="EMBL" id="CAJPEV010003538">
    <property type="protein sequence ID" value="CAG0899973.1"/>
    <property type="molecule type" value="Genomic_DNA"/>
</dbReference>
<name>A0A7R9ACF6_9CRUS</name>
<accession>A0A7R9ACF6</accession>
<feature type="compositionally biased region" description="Basic and acidic residues" evidence="1">
    <location>
        <begin position="105"/>
        <end position="127"/>
    </location>
</feature>
<dbReference type="Proteomes" id="UP000677054">
    <property type="component" value="Unassembled WGS sequence"/>
</dbReference>
<organism evidence="2">
    <name type="scientific">Darwinula stevensoni</name>
    <dbReference type="NCBI Taxonomy" id="69355"/>
    <lineage>
        <taxon>Eukaryota</taxon>
        <taxon>Metazoa</taxon>
        <taxon>Ecdysozoa</taxon>
        <taxon>Arthropoda</taxon>
        <taxon>Crustacea</taxon>
        <taxon>Oligostraca</taxon>
        <taxon>Ostracoda</taxon>
        <taxon>Podocopa</taxon>
        <taxon>Podocopida</taxon>
        <taxon>Darwinulocopina</taxon>
        <taxon>Darwinuloidea</taxon>
        <taxon>Darwinulidae</taxon>
        <taxon>Darwinula</taxon>
    </lineage>
</organism>
<dbReference type="EMBL" id="LR903055">
    <property type="protein sequence ID" value="CAD7251423.1"/>
    <property type="molecule type" value="Genomic_DNA"/>
</dbReference>
<evidence type="ECO:0000313" key="2">
    <source>
        <dbReference type="EMBL" id="CAD7251423.1"/>
    </source>
</evidence>
<evidence type="ECO:0000256" key="1">
    <source>
        <dbReference type="SAM" id="MobiDB-lite"/>
    </source>
</evidence>
<protein>
    <submittedName>
        <fullName evidence="2">Uncharacterized protein</fullName>
    </submittedName>
</protein>
<feature type="compositionally biased region" description="Basic and acidic residues" evidence="1">
    <location>
        <begin position="80"/>
        <end position="98"/>
    </location>
</feature>
<proteinExistence type="predicted"/>
<sequence length="142" mass="15687">MRGIHAPSRLPFKNVGPFELGSLRMRFSSDAGPPSKTGSVGRGSLRARLLPDSSAEDVRPGSFVCGVIRTSRKTSGSTDSDERERDLEGLTRRETKRDDEDEELREGKQARKEFANGKESHGEDRGLRTGRAWRGEIGLTDT</sequence>
<evidence type="ECO:0000313" key="3">
    <source>
        <dbReference type="Proteomes" id="UP000677054"/>
    </source>
</evidence>
<feature type="region of interest" description="Disordered" evidence="1">
    <location>
        <begin position="25"/>
        <end position="142"/>
    </location>
</feature>